<dbReference type="GeneID" id="75053296"/>
<reference evidence="1 2" key="1">
    <citation type="submission" date="2019-04" db="EMBL/GenBank/DDBJ databases">
        <authorList>
            <person name="Schori C."/>
            <person name="Ahrens C."/>
        </authorList>
    </citation>
    <scope>NUCLEOTIDE SEQUENCE [LARGE SCALE GENOMIC DNA]</scope>
    <source>
        <strain evidence="1 2">DSM 2950</strain>
    </source>
</reference>
<dbReference type="RefSeq" id="WP_018596817.1">
    <property type="nucleotide sequence ID" value="NZ_CABLBP010000036.1"/>
</dbReference>
<sequence length="70" mass="8806">MKEMFIIIKIAFTMYREVGIQGKLLRHRYKMLDIYTKYQDYPFEYEQTKKWREDLKATLCKASEEMRDWR</sequence>
<evidence type="ECO:0000313" key="1">
    <source>
        <dbReference type="EMBL" id="QMW81209.1"/>
    </source>
</evidence>
<organism evidence="1 2">
    <name type="scientific">Blautia producta</name>
    <dbReference type="NCBI Taxonomy" id="33035"/>
    <lineage>
        <taxon>Bacteria</taxon>
        <taxon>Bacillati</taxon>
        <taxon>Bacillota</taxon>
        <taxon>Clostridia</taxon>
        <taxon>Lachnospirales</taxon>
        <taxon>Lachnospiraceae</taxon>
        <taxon>Blautia</taxon>
    </lineage>
</organism>
<accession>A0A7G5N2W6</accession>
<protein>
    <submittedName>
        <fullName evidence="1">Uncharacterized protein</fullName>
    </submittedName>
</protein>
<dbReference type="AlphaFoldDB" id="A0A7G5N2W6"/>
<evidence type="ECO:0000313" key="2">
    <source>
        <dbReference type="Proteomes" id="UP000515789"/>
    </source>
</evidence>
<dbReference type="EMBL" id="CP039126">
    <property type="protein sequence ID" value="QMW81209.1"/>
    <property type="molecule type" value="Genomic_DNA"/>
</dbReference>
<proteinExistence type="predicted"/>
<gene>
    <name evidence="1" type="ORF">E5259_28615</name>
</gene>
<dbReference type="Proteomes" id="UP000515789">
    <property type="component" value="Chromosome"/>
</dbReference>
<name>A0A7G5N2W6_9FIRM</name>